<proteinExistence type="predicted"/>
<sequence>MYCLLRLILDSGHPTHLQWSQTRGNPANMNLDKKKNSPKKCLPDLQGLWKKLRKSHSAGTLVKHRPKKKRLLFKGKKRRSRSSKRHLESSSSSSEYSTSESTSDSSDSDECNWEDSTPLTPSQDMNWTQFINKLCTAPIVDPSMNSVNTPVKQ</sequence>
<dbReference type="EMBL" id="MF541391">
    <property type="protein sequence ID" value="ATX61882.1"/>
    <property type="molecule type" value="Genomic_DNA"/>
</dbReference>
<feature type="compositionally biased region" description="Polar residues" evidence="1">
    <location>
        <begin position="19"/>
        <end position="28"/>
    </location>
</feature>
<feature type="region of interest" description="Disordered" evidence="1">
    <location>
        <begin position="53"/>
        <end position="124"/>
    </location>
</feature>
<feature type="region of interest" description="Disordered" evidence="1">
    <location>
        <begin position="19"/>
        <end position="38"/>
    </location>
</feature>
<feature type="compositionally biased region" description="Basic residues" evidence="1">
    <location>
        <begin position="53"/>
        <end position="84"/>
    </location>
</feature>
<feature type="compositionally biased region" description="Low complexity" evidence="1">
    <location>
        <begin position="89"/>
        <end position="105"/>
    </location>
</feature>
<feature type="compositionally biased region" description="Polar residues" evidence="1">
    <location>
        <begin position="114"/>
        <end position="124"/>
    </location>
</feature>
<organism evidence="2">
    <name type="scientific">Torque teno calomys tener virus</name>
    <dbReference type="NCBI Taxonomy" id="2054616"/>
    <lineage>
        <taxon>Viruses</taxon>
        <taxon>Monodnaviria</taxon>
        <taxon>Shotokuvirae</taxon>
        <taxon>Commensaviricota</taxon>
        <taxon>Cardeaviricetes</taxon>
        <taxon>Sanitavirales</taxon>
        <taxon>Anelloviridae</taxon>
    </lineage>
</organism>
<evidence type="ECO:0000313" key="2">
    <source>
        <dbReference type="EMBL" id="ATX61882.1"/>
    </source>
</evidence>
<accession>A0A2H4QBC3</accession>
<protein>
    <submittedName>
        <fullName evidence="2">Putative ORF3</fullName>
    </submittedName>
</protein>
<name>A0A2H4QBC3_9VIRU</name>
<reference evidence="2" key="1">
    <citation type="journal article" date="2017" name="Virology">
        <title>Discovery of novel anelloviruses in small mammals expands the host range and diversity of the Anelloviridae.</title>
        <authorList>
            <person name="de Souza W.M."/>
            <person name="Fumagalli M.J."/>
            <person name="de Araujo J."/>
            <person name="Sabino-Santos G.Jr."/>
            <person name="Maia F.G.M."/>
            <person name="Romeiro M.F."/>
            <person name="Modha S."/>
            <person name="Nardi M.S."/>
            <person name="Queiroz L.H."/>
            <person name="Durigon E.L."/>
            <person name="Nunes M.R.T."/>
            <person name="Murcia P.R."/>
            <person name="Figueiredo L.T.M."/>
        </authorList>
    </citation>
    <scope>NUCLEOTIDE SEQUENCE</scope>
    <source>
        <strain evidence="2">138</strain>
    </source>
</reference>
<evidence type="ECO:0000256" key="1">
    <source>
        <dbReference type="SAM" id="MobiDB-lite"/>
    </source>
</evidence>